<dbReference type="Proteomes" id="UP000662986">
    <property type="component" value="Chromosome"/>
</dbReference>
<feature type="domain" description="ChrR-like cupin" evidence="1">
    <location>
        <begin position="34"/>
        <end position="126"/>
    </location>
</feature>
<organism evidence="2 3">
    <name type="scientific">Rhodococcus pseudokoreensis</name>
    <dbReference type="NCBI Taxonomy" id="2811421"/>
    <lineage>
        <taxon>Bacteria</taxon>
        <taxon>Bacillati</taxon>
        <taxon>Actinomycetota</taxon>
        <taxon>Actinomycetes</taxon>
        <taxon>Mycobacteriales</taxon>
        <taxon>Nocardiaceae</taxon>
        <taxon>Rhodococcus</taxon>
    </lineage>
</organism>
<name>A0A974W875_9NOCA</name>
<keyword evidence="2" id="KW-0560">Oxidoreductase</keyword>
<evidence type="ECO:0000313" key="3">
    <source>
        <dbReference type="Proteomes" id="UP000662986"/>
    </source>
</evidence>
<keyword evidence="2" id="KW-0223">Dioxygenase</keyword>
<proteinExistence type="predicted"/>
<dbReference type="InterPro" id="IPR011051">
    <property type="entry name" value="RmlC_Cupin_sf"/>
</dbReference>
<reference evidence="2 3" key="1">
    <citation type="journal article" date="2021" name="Microbiol. Resour. Announc.">
        <title>Complete Genome Sequences of Two Rhodococcus sp. Strains with Large and Linear Chromosomes, Isolated from Apple Rhizosphere.</title>
        <authorList>
            <person name="Benning S."/>
            <person name="Brugnone N."/>
            <person name="Siani R."/>
            <person name="Kublik S."/>
            <person name="Schloter M."/>
            <person name="Rad V."/>
        </authorList>
    </citation>
    <scope>NUCLEOTIDE SEQUENCE [LARGE SCALE GENOMIC DNA]</scope>
    <source>
        <strain evidence="2 3">R79</strain>
    </source>
</reference>
<dbReference type="SUPFAM" id="SSF51182">
    <property type="entry name" value="RmlC-like cupins"/>
    <property type="match status" value="1"/>
</dbReference>
<keyword evidence="3" id="KW-1185">Reference proteome</keyword>
<accession>A0A974W875</accession>
<dbReference type="Pfam" id="PF12973">
    <property type="entry name" value="Cupin_7"/>
    <property type="match status" value="1"/>
</dbReference>
<dbReference type="InterPro" id="IPR025979">
    <property type="entry name" value="ChrR-like_cupin_dom"/>
</dbReference>
<evidence type="ECO:0000259" key="1">
    <source>
        <dbReference type="Pfam" id="PF12973"/>
    </source>
</evidence>
<dbReference type="Gene3D" id="2.60.120.10">
    <property type="entry name" value="Jelly Rolls"/>
    <property type="match status" value="1"/>
</dbReference>
<sequence>MTAQPFTKAPVFSLPQDELLTLNAADIPVIKDALAPGVNYQPLFLDPEVGIWVVLAHFAPGAELPVHLHTGAVHGYTLSGKWAYREYPDQPQTAGSYLYEPGSSIHQFYAPEDNTDDTVVLFIVYGANINFTPEGQFHSVLDAITIKTLTEQLSEAQGLGKVNYLTGGSARYTAN</sequence>
<dbReference type="EMBL" id="CP070619">
    <property type="protein sequence ID" value="QSE92467.1"/>
    <property type="molecule type" value="Genomic_DNA"/>
</dbReference>
<dbReference type="GO" id="GO:0051213">
    <property type="term" value="F:dioxygenase activity"/>
    <property type="evidence" value="ECO:0007669"/>
    <property type="project" value="UniProtKB-KW"/>
</dbReference>
<dbReference type="RefSeq" id="WP_206008948.1">
    <property type="nucleotide sequence ID" value="NZ_CP070619.1"/>
</dbReference>
<protein>
    <submittedName>
        <fullName evidence="2">2,4'-dihydroxyacetophenone dioxygenase family protein</fullName>
    </submittedName>
</protein>
<dbReference type="InterPro" id="IPR014710">
    <property type="entry name" value="RmlC-like_jellyroll"/>
</dbReference>
<reference evidence="2 3" key="2">
    <citation type="journal article" date="2022" name="Arch. Microbiol.">
        <title>Rhodococcus pseudokoreensis sp. nov. isolated from the rhizosphere of young M26 apple rootstocks.</title>
        <authorList>
            <person name="Kampfer P."/>
            <person name="Glaeser S.P."/>
            <person name="Blom J."/>
            <person name="Wolf J."/>
            <person name="Benning S."/>
            <person name="Schloter M."/>
            <person name="Neumann-Schaal M."/>
        </authorList>
    </citation>
    <scope>NUCLEOTIDE SEQUENCE [LARGE SCALE GENOMIC DNA]</scope>
    <source>
        <strain evidence="2 3">R79</strain>
    </source>
</reference>
<gene>
    <name evidence="2" type="ORF">JWS13_29575</name>
</gene>
<evidence type="ECO:0000313" key="2">
    <source>
        <dbReference type="EMBL" id="QSE92467.1"/>
    </source>
</evidence>
<dbReference type="CDD" id="cd20302">
    <property type="entry name" value="cupin_DAD"/>
    <property type="match status" value="1"/>
</dbReference>